<organism evidence="1 2">
    <name type="scientific">Nocardiopsis alborubida</name>
    <dbReference type="NCBI Taxonomy" id="146802"/>
    <lineage>
        <taxon>Bacteria</taxon>
        <taxon>Bacillati</taxon>
        <taxon>Actinomycetota</taxon>
        <taxon>Actinomycetes</taxon>
        <taxon>Streptosporangiales</taxon>
        <taxon>Nocardiopsidaceae</taxon>
        <taxon>Nocardiopsis</taxon>
    </lineage>
</organism>
<dbReference type="RefSeq" id="WP_061080132.1">
    <property type="nucleotide sequence ID" value="NZ_JAAXPG010000020.1"/>
</dbReference>
<evidence type="ECO:0000313" key="1">
    <source>
        <dbReference type="EMBL" id="NKY99989.1"/>
    </source>
</evidence>
<reference evidence="1 2" key="1">
    <citation type="submission" date="2020-04" db="EMBL/GenBank/DDBJ databases">
        <title>MicrobeNet Type strains.</title>
        <authorList>
            <person name="Nicholson A.C."/>
        </authorList>
    </citation>
    <scope>NUCLEOTIDE SEQUENCE [LARGE SCALE GENOMIC DNA]</scope>
    <source>
        <strain evidence="1 2">ATCC 23612</strain>
    </source>
</reference>
<dbReference type="EMBL" id="JAAXPG010000020">
    <property type="protein sequence ID" value="NKY99989.1"/>
    <property type="molecule type" value="Genomic_DNA"/>
</dbReference>
<dbReference type="AlphaFoldDB" id="A0A7X6MFC4"/>
<evidence type="ECO:0000313" key="2">
    <source>
        <dbReference type="Proteomes" id="UP000553209"/>
    </source>
</evidence>
<dbReference type="Proteomes" id="UP000553209">
    <property type="component" value="Unassembled WGS sequence"/>
</dbReference>
<protein>
    <submittedName>
        <fullName evidence="1">Uncharacterized protein</fullName>
    </submittedName>
</protein>
<sequence length="381" mass="41875">MNHGTGDQFPGGIDPLSVSDYLRARGWRRDPRDWRGAQVWTPPDGASDQVLLPPELRYRDDRELLLRALHAVARAENEDYQDLLRLVSNPMVDTQYFHTHPPSPSGTVPLLSGMDALEGIRGAFTLAARSVLDEKPSMGGGRNSKAVDDFLRQVRLGPSKAGSYILSAEVPLTPPRGHLLFDDPPAERTVVRAMKRAMSAAERATKAAESNEGSLDPFDEAMEAGVSARLCDSLARFGGHDHDQEFSIRFAWAPAQPEGNGEESDQLSFGRRAASILQQAGERLRELEYRGTVRLHGTVIATERQSPRHDGFVKVKGTLSTSESRRERTILVRLGPEDYGAALAAHVRGSTIEVEGRLSSAGHRRELLPSLVLIDGQPLKR</sequence>
<proteinExistence type="predicted"/>
<keyword evidence="2" id="KW-1185">Reference proteome</keyword>
<comment type="caution">
    <text evidence="1">The sequence shown here is derived from an EMBL/GenBank/DDBJ whole genome shotgun (WGS) entry which is preliminary data.</text>
</comment>
<gene>
    <name evidence="1" type="ORF">HGB44_20290</name>
</gene>
<accession>A0A7X6MFC4</accession>
<name>A0A7X6MFC4_9ACTN</name>